<dbReference type="GO" id="GO:0045944">
    <property type="term" value="P:positive regulation of transcription by RNA polymerase II"/>
    <property type="evidence" value="ECO:0007669"/>
    <property type="project" value="TreeGrafter"/>
</dbReference>
<dbReference type="InterPro" id="IPR050688">
    <property type="entry name" value="Zinc_finger/UBP_domain"/>
</dbReference>
<evidence type="ECO:0000313" key="9">
    <source>
        <dbReference type="Proteomes" id="UP001153712"/>
    </source>
</evidence>
<dbReference type="Pfam" id="PF13909">
    <property type="entry name" value="zf-H2C2_5"/>
    <property type="match status" value="1"/>
</dbReference>
<reference evidence="8" key="1">
    <citation type="submission" date="2022-01" db="EMBL/GenBank/DDBJ databases">
        <authorList>
            <person name="King R."/>
        </authorList>
    </citation>
    <scope>NUCLEOTIDE SEQUENCE</scope>
</reference>
<evidence type="ECO:0000313" key="8">
    <source>
        <dbReference type="EMBL" id="CAG9863148.1"/>
    </source>
</evidence>
<dbReference type="PANTHER" id="PTHR24403:SF67">
    <property type="entry name" value="FI01116P-RELATED"/>
    <property type="match status" value="1"/>
</dbReference>
<dbReference type="OrthoDB" id="6690766at2759"/>
<keyword evidence="4" id="KW-0862">Zinc</keyword>
<dbReference type="PANTHER" id="PTHR24403">
    <property type="entry name" value="ZINC FINGER PROTEIN"/>
    <property type="match status" value="1"/>
</dbReference>
<evidence type="ECO:0000256" key="6">
    <source>
        <dbReference type="SAM" id="MobiDB-lite"/>
    </source>
</evidence>
<keyword evidence="1" id="KW-0479">Metal-binding</keyword>
<dbReference type="Gene3D" id="3.30.160.60">
    <property type="entry name" value="Classic Zinc Finger"/>
    <property type="match status" value="2"/>
</dbReference>
<dbReference type="InterPro" id="IPR036236">
    <property type="entry name" value="Znf_C2H2_sf"/>
</dbReference>
<evidence type="ECO:0000256" key="2">
    <source>
        <dbReference type="ARBA" id="ARBA00022737"/>
    </source>
</evidence>
<name>A0A9N9TYJ0_PHYSR</name>
<dbReference type="Proteomes" id="UP001153712">
    <property type="component" value="Chromosome 6"/>
</dbReference>
<gene>
    <name evidence="8" type="ORF">PHYEVI_LOCUS9447</name>
</gene>
<organism evidence="8 9">
    <name type="scientific">Phyllotreta striolata</name>
    <name type="common">Striped flea beetle</name>
    <name type="synonym">Crioceris striolata</name>
    <dbReference type="NCBI Taxonomy" id="444603"/>
    <lineage>
        <taxon>Eukaryota</taxon>
        <taxon>Metazoa</taxon>
        <taxon>Ecdysozoa</taxon>
        <taxon>Arthropoda</taxon>
        <taxon>Hexapoda</taxon>
        <taxon>Insecta</taxon>
        <taxon>Pterygota</taxon>
        <taxon>Neoptera</taxon>
        <taxon>Endopterygota</taxon>
        <taxon>Coleoptera</taxon>
        <taxon>Polyphaga</taxon>
        <taxon>Cucujiformia</taxon>
        <taxon>Chrysomeloidea</taxon>
        <taxon>Chrysomelidae</taxon>
        <taxon>Galerucinae</taxon>
        <taxon>Alticini</taxon>
        <taxon>Phyllotreta</taxon>
    </lineage>
</organism>
<feature type="region of interest" description="Disordered" evidence="6">
    <location>
        <begin position="45"/>
        <end position="77"/>
    </location>
</feature>
<keyword evidence="9" id="KW-1185">Reference proteome</keyword>
<accession>A0A9N9TYJ0</accession>
<dbReference type="GO" id="GO:0008270">
    <property type="term" value="F:zinc ion binding"/>
    <property type="evidence" value="ECO:0007669"/>
    <property type="project" value="UniProtKB-KW"/>
</dbReference>
<sequence>MIKSEVETEEREDECTITLACFCCDFETPNIDELDEHILVNHGEENSDEKFEIVADEPAKPKPKAKKTRSPTSRSRGKFVYSNRDTKFEICQDTEQFSIGDDADSPRPKRAKRTPAEEMNCHLCSFVTRKKSVLATHMLNHSDVIPPVYYKCSLCPYQTKRKNDMPKHMLGHCSNDSVPLYKCKYCPYLTKRKGDLPKHEMNHAERDKIVSWNCSECEYSSKRKNDLHKHMLTHSDRHVSGVFKCLKCSYATNKVIKFSRHVLSKCKLWDEPVNLEHLLLEDILASVDENGVHVVLESDSEGENQVQIENEYGEGVEYVEYIEGIEEEETEAVVVEGEIVEGEYIQEEGESEMVEIQSEEPGEPLKTEAKD</sequence>
<dbReference type="PROSITE" id="PS50157">
    <property type="entry name" value="ZINC_FINGER_C2H2_2"/>
    <property type="match status" value="2"/>
</dbReference>
<evidence type="ECO:0000259" key="7">
    <source>
        <dbReference type="PROSITE" id="PS50157"/>
    </source>
</evidence>
<feature type="domain" description="C2H2-type" evidence="7">
    <location>
        <begin position="181"/>
        <end position="208"/>
    </location>
</feature>
<dbReference type="SUPFAM" id="SSF57667">
    <property type="entry name" value="beta-beta-alpha zinc fingers"/>
    <property type="match status" value="1"/>
</dbReference>
<dbReference type="EMBL" id="OU900099">
    <property type="protein sequence ID" value="CAG9863148.1"/>
    <property type="molecule type" value="Genomic_DNA"/>
</dbReference>
<feature type="region of interest" description="Disordered" evidence="6">
    <location>
        <begin position="347"/>
        <end position="371"/>
    </location>
</feature>
<keyword evidence="2" id="KW-0677">Repeat</keyword>
<evidence type="ECO:0000256" key="1">
    <source>
        <dbReference type="ARBA" id="ARBA00022723"/>
    </source>
</evidence>
<dbReference type="AlphaFoldDB" id="A0A9N9TYJ0"/>
<feature type="compositionally biased region" description="Acidic residues" evidence="6">
    <location>
        <begin position="347"/>
        <end position="362"/>
    </location>
</feature>
<feature type="domain" description="C2H2-type" evidence="7">
    <location>
        <begin position="212"/>
        <end position="239"/>
    </location>
</feature>
<evidence type="ECO:0000256" key="3">
    <source>
        <dbReference type="ARBA" id="ARBA00022771"/>
    </source>
</evidence>
<protein>
    <recommendedName>
        <fullName evidence="7">C2H2-type domain-containing protein</fullName>
    </recommendedName>
</protein>
<proteinExistence type="predicted"/>
<evidence type="ECO:0000256" key="4">
    <source>
        <dbReference type="ARBA" id="ARBA00022833"/>
    </source>
</evidence>
<keyword evidence="3 5" id="KW-0863">Zinc-finger</keyword>
<dbReference type="SMART" id="SM00355">
    <property type="entry name" value="ZnF_C2H2"/>
    <property type="match status" value="6"/>
</dbReference>
<dbReference type="InterPro" id="IPR013087">
    <property type="entry name" value="Znf_C2H2_type"/>
</dbReference>
<dbReference type="GO" id="GO:0005634">
    <property type="term" value="C:nucleus"/>
    <property type="evidence" value="ECO:0007669"/>
    <property type="project" value="TreeGrafter"/>
</dbReference>
<evidence type="ECO:0000256" key="5">
    <source>
        <dbReference type="PROSITE-ProRule" id="PRU00042"/>
    </source>
</evidence>
<feature type="compositionally biased region" description="Basic and acidic residues" evidence="6">
    <location>
        <begin position="45"/>
        <end position="60"/>
    </location>
</feature>